<feature type="domain" description="RING-CH-type" evidence="17">
    <location>
        <begin position="34"/>
        <end position="95"/>
    </location>
</feature>
<comment type="catalytic activity">
    <reaction evidence="1">
        <text>S-ubiquitinyl-[E2 ubiquitin-conjugating enzyme]-L-cysteine + [acceptor protein]-L-lysine = [E2 ubiquitin-conjugating enzyme]-L-cysteine + N(6)-ubiquitinyl-[acceptor protein]-L-lysine.</text>
        <dbReference type="EC" id="2.3.2.27"/>
    </reaction>
</comment>
<feature type="compositionally biased region" description="Low complexity" evidence="14">
    <location>
        <begin position="780"/>
        <end position="792"/>
    </location>
</feature>
<evidence type="ECO:0000259" key="16">
    <source>
        <dbReference type="PROSITE" id="PS50089"/>
    </source>
</evidence>
<keyword evidence="7" id="KW-0479">Metal-binding</keyword>
<dbReference type="InterPro" id="IPR011016">
    <property type="entry name" value="Znf_RING-CH"/>
</dbReference>
<dbReference type="PROSITE" id="PS51292">
    <property type="entry name" value="ZF_RING_CH"/>
    <property type="match status" value="1"/>
</dbReference>
<name>A0ABR0LY09_9PEZI</name>
<evidence type="ECO:0000256" key="7">
    <source>
        <dbReference type="ARBA" id="ARBA00022723"/>
    </source>
</evidence>
<evidence type="ECO:0000256" key="2">
    <source>
        <dbReference type="ARBA" id="ARBA00004141"/>
    </source>
</evidence>
<feature type="transmembrane region" description="Helical" evidence="15">
    <location>
        <begin position="272"/>
        <end position="292"/>
    </location>
</feature>
<dbReference type="Proteomes" id="UP001357485">
    <property type="component" value="Unassembled WGS sequence"/>
</dbReference>
<dbReference type="Gene3D" id="3.30.40.10">
    <property type="entry name" value="Zinc/RING finger domain, C3HC4 (zinc finger)"/>
    <property type="match status" value="1"/>
</dbReference>
<feature type="compositionally biased region" description="Basic and acidic residues" evidence="14">
    <location>
        <begin position="638"/>
        <end position="647"/>
    </location>
</feature>
<feature type="compositionally biased region" description="Polar residues" evidence="14">
    <location>
        <begin position="722"/>
        <end position="746"/>
    </location>
</feature>
<evidence type="ECO:0000256" key="11">
    <source>
        <dbReference type="ARBA" id="ARBA00022989"/>
    </source>
</evidence>
<feature type="compositionally biased region" description="Basic and acidic residues" evidence="14">
    <location>
        <begin position="692"/>
        <end position="707"/>
    </location>
</feature>
<evidence type="ECO:0000313" key="19">
    <source>
        <dbReference type="Proteomes" id="UP001357485"/>
    </source>
</evidence>
<feature type="compositionally biased region" description="Basic and acidic residues" evidence="14">
    <location>
        <begin position="365"/>
        <end position="375"/>
    </location>
</feature>
<dbReference type="InterPro" id="IPR013083">
    <property type="entry name" value="Znf_RING/FYVE/PHD"/>
</dbReference>
<protein>
    <recommendedName>
        <fullName evidence="4">RING-type E3 ubiquitin transferase</fullName>
        <ecNumber evidence="4">2.3.2.27</ecNumber>
    </recommendedName>
</protein>
<dbReference type="PANTHER" id="PTHR13145:SF0">
    <property type="entry name" value="E3 UBIQUITIN-PROTEIN LIGASE MARCHF6"/>
    <property type="match status" value="1"/>
</dbReference>
<keyword evidence="5" id="KW-0808">Transferase</keyword>
<proteinExistence type="predicted"/>
<dbReference type="SUPFAM" id="SSF57850">
    <property type="entry name" value="RING/U-box"/>
    <property type="match status" value="1"/>
</dbReference>
<keyword evidence="6 15" id="KW-0812">Transmembrane</keyword>
<feature type="region of interest" description="Disordered" evidence="14">
    <location>
        <begin position="315"/>
        <end position="393"/>
    </location>
</feature>
<feature type="non-terminal residue" evidence="18">
    <location>
        <position position="885"/>
    </location>
</feature>
<evidence type="ECO:0000313" key="18">
    <source>
        <dbReference type="EMBL" id="KAK5256251.1"/>
    </source>
</evidence>
<accession>A0ABR0LY09</accession>
<comment type="caution">
    <text evidence="18">The sequence shown here is derived from an EMBL/GenBank/DDBJ whole genome shotgun (WGS) entry which is preliminary data.</text>
</comment>
<feature type="region of interest" description="Disordered" evidence="14">
    <location>
        <begin position="864"/>
        <end position="885"/>
    </location>
</feature>
<keyword evidence="10" id="KW-0862">Zinc</keyword>
<comment type="pathway">
    <text evidence="3">Protein modification; protein ubiquitination.</text>
</comment>
<evidence type="ECO:0000259" key="17">
    <source>
        <dbReference type="PROSITE" id="PS51292"/>
    </source>
</evidence>
<dbReference type="EMBL" id="JAVRRA010008620">
    <property type="protein sequence ID" value="KAK5256251.1"/>
    <property type="molecule type" value="Genomic_DNA"/>
</dbReference>
<feature type="region of interest" description="Disordered" evidence="14">
    <location>
        <begin position="614"/>
        <end position="633"/>
    </location>
</feature>
<evidence type="ECO:0000256" key="3">
    <source>
        <dbReference type="ARBA" id="ARBA00004906"/>
    </source>
</evidence>
<organism evidence="18 19">
    <name type="scientific">Cryomyces antarcticus</name>
    <dbReference type="NCBI Taxonomy" id="329879"/>
    <lineage>
        <taxon>Eukaryota</taxon>
        <taxon>Fungi</taxon>
        <taxon>Dikarya</taxon>
        <taxon>Ascomycota</taxon>
        <taxon>Pezizomycotina</taxon>
        <taxon>Dothideomycetes</taxon>
        <taxon>Dothideomycetes incertae sedis</taxon>
        <taxon>Cryomyces</taxon>
    </lineage>
</organism>
<evidence type="ECO:0000256" key="9">
    <source>
        <dbReference type="ARBA" id="ARBA00022786"/>
    </source>
</evidence>
<evidence type="ECO:0000256" key="15">
    <source>
        <dbReference type="SAM" id="Phobius"/>
    </source>
</evidence>
<keyword evidence="11 15" id="KW-1133">Transmembrane helix</keyword>
<evidence type="ECO:0000256" key="10">
    <source>
        <dbReference type="ARBA" id="ARBA00022833"/>
    </source>
</evidence>
<dbReference type="PANTHER" id="PTHR13145">
    <property type="entry name" value="SSM4 PROTEIN"/>
    <property type="match status" value="1"/>
</dbReference>
<feature type="compositionally biased region" description="Basic and acidic residues" evidence="14">
    <location>
        <begin position="322"/>
        <end position="335"/>
    </location>
</feature>
<evidence type="ECO:0000256" key="14">
    <source>
        <dbReference type="SAM" id="MobiDB-lite"/>
    </source>
</evidence>
<keyword evidence="12 15" id="KW-0472">Membrane</keyword>
<keyword evidence="8 13" id="KW-0863">Zinc-finger</keyword>
<feature type="compositionally biased region" description="Polar residues" evidence="14">
    <location>
        <begin position="667"/>
        <end position="691"/>
    </location>
</feature>
<feature type="compositionally biased region" description="Acidic residues" evidence="14">
    <location>
        <begin position="618"/>
        <end position="627"/>
    </location>
</feature>
<sequence>MADPNVLDSATPVPQTPDLMNDPAYDGNNTSSEKNTVEGDTCRICRSEGTQEEPLFYPCRCSGSIKFVHQECLMEWLSHSQKKHCELCKTPFRFTKIYDPNTPQKISVTVFIRMAAVHLAKGIITWMRALLVISVWLIALPWCMRCVWGGLFWLADAGWARDAYMTRAQTLSADSYPSAHLALRASRESMAASAPNDQTTRGPYGFGFMKALFFGREAQNPHLPPGPETNAIIGNKTTLDIFSQRHSSLLSEISVLNSMTASPWLNRTIIDVLEGLIITLFVVVAFILVFLIREWVVQQQPLLALEPNAPLRNAPPLGAADAGHRPDPIEVERPVPNDGLVEGPLAQPLIQPARERQGSAEAEVPQERTNPHDAEVSTETEEADSDGVDHHEKRRNLTSMEHFVASYWSDDSNFDADEVQSRRDSSVRARELIESLSLETQKALQQSSVGRIYNIEKAIASLPAEDQYLLHKKMEEWEIFDLRLKRSELPLEDQLIPLQSMVLSHALIKDYGDVSGSNKMGKIAAELIDSLPQEAREILREALQTENDLSEVFEKLSAEDKELVREKVAEWCATLHAYNGSDQHTEAQPESSHALQRPAMPLRGESFKAAEIQRTLEEESTASDDPELSGVSHRLRDPDAEAEHDSVESDESAWSWQNVNDAEKAETQTSDPFPGSSGANLSSVDPPTGSRSEGKAKMKPEGARSDGLESESPLFNHDSETAPLTDSTTRPNAASSDSDSPHTSITGARESGGPPGSESSVSSNHTGEAASVAHDDSYWATPADASAAATTPENRNRLHGRTENPGERSIPVQPPAQEPIAAQQPLIDRFLDWFWGGVPAAGPAGNGAGEDEEHIVHELAEEAPFVHLPPADEPVDPGAVVPDPE</sequence>
<keyword evidence="9" id="KW-0833">Ubl conjugation pathway</keyword>
<feature type="region of interest" description="Disordered" evidence="14">
    <location>
        <begin position="638"/>
        <end position="819"/>
    </location>
</feature>
<feature type="compositionally biased region" description="Basic and acidic residues" evidence="14">
    <location>
        <begin position="794"/>
        <end position="806"/>
    </location>
</feature>
<evidence type="ECO:0000256" key="12">
    <source>
        <dbReference type="ARBA" id="ARBA00023136"/>
    </source>
</evidence>
<reference evidence="18 19" key="1">
    <citation type="submission" date="2023-08" db="EMBL/GenBank/DDBJ databases">
        <title>Black Yeasts Isolated from many extreme environments.</title>
        <authorList>
            <person name="Coleine C."/>
            <person name="Stajich J.E."/>
            <person name="Selbmann L."/>
        </authorList>
    </citation>
    <scope>NUCLEOTIDE SEQUENCE [LARGE SCALE GENOMIC DNA]</scope>
    <source>
        <strain evidence="18 19">CCFEE 536</strain>
    </source>
</reference>
<dbReference type="SMART" id="SM00744">
    <property type="entry name" value="RINGv"/>
    <property type="match status" value="1"/>
</dbReference>
<feature type="domain" description="RING-type" evidence="16">
    <location>
        <begin position="42"/>
        <end position="89"/>
    </location>
</feature>
<comment type="subcellular location">
    <subcellularLocation>
        <location evidence="2">Membrane</location>
        <topology evidence="2">Multi-pass membrane protein</topology>
    </subcellularLocation>
</comment>
<evidence type="ECO:0000256" key="13">
    <source>
        <dbReference type="PROSITE-ProRule" id="PRU00175"/>
    </source>
</evidence>
<feature type="transmembrane region" description="Helical" evidence="15">
    <location>
        <begin position="133"/>
        <end position="155"/>
    </location>
</feature>
<evidence type="ECO:0000256" key="8">
    <source>
        <dbReference type="ARBA" id="ARBA00022771"/>
    </source>
</evidence>
<dbReference type="Pfam" id="PF12906">
    <property type="entry name" value="RINGv"/>
    <property type="match status" value="1"/>
</dbReference>
<keyword evidence="19" id="KW-1185">Reference proteome</keyword>
<gene>
    <name evidence="18" type="ORF">LTR16_003690</name>
</gene>
<evidence type="ECO:0000256" key="6">
    <source>
        <dbReference type="ARBA" id="ARBA00022692"/>
    </source>
</evidence>
<evidence type="ECO:0000256" key="5">
    <source>
        <dbReference type="ARBA" id="ARBA00022679"/>
    </source>
</evidence>
<evidence type="ECO:0000256" key="1">
    <source>
        <dbReference type="ARBA" id="ARBA00000900"/>
    </source>
</evidence>
<dbReference type="PROSITE" id="PS50089">
    <property type="entry name" value="ZF_RING_2"/>
    <property type="match status" value="1"/>
</dbReference>
<dbReference type="EC" id="2.3.2.27" evidence="4"/>
<feature type="compositionally biased region" description="Acidic residues" evidence="14">
    <location>
        <begin position="376"/>
        <end position="386"/>
    </location>
</feature>
<evidence type="ECO:0000256" key="4">
    <source>
        <dbReference type="ARBA" id="ARBA00012483"/>
    </source>
</evidence>
<dbReference type="InterPro" id="IPR001841">
    <property type="entry name" value="Znf_RING"/>
</dbReference>
<feature type="region of interest" description="Disordered" evidence="14">
    <location>
        <begin position="1"/>
        <end position="36"/>
    </location>
</feature>
<dbReference type="CDD" id="cd16702">
    <property type="entry name" value="RING_CH-C4HC3_MARCH6"/>
    <property type="match status" value="1"/>
</dbReference>